<dbReference type="InterPro" id="IPR002492">
    <property type="entry name" value="Transposase_Tc1-like"/>
</dbReference>
<reference evidence="3" key="1">
    <citation type="submission" date="2022-11" db="EMBL/GenBank/DDBJ databases">
        <title>Genome Sequence of Cubamyces cubensis.</title>
        <authorList>
            <person name="Buettner E."/>
        </authorList>
    </citation>
    <scope>NUCLEOTIDE SEQUENCE</scope>
    <source>
        <strain evidence="3">MPL-01</strain>
    </source>
</reference>
<evidence type="ECO:0000313" key="4">
    <source>
        <dbReference type="Proteomes" id="UP001215151"/>
    </source>
</evidence>
<dbReference type="InterPro" id="IPR009057">
    <property type="entry name" value="Homeodomain-like_sf"/>
</dbReference>
<organism evidence="3 4">
    <name type="scientific">Trametes cubensis</name>
    <dbReference type="NCBI Taxonomy" id="1111947"/>
    <lineage>
        <taxon>Eukaryota</taxon>
        <taxon>Fungi</taxon>
        <taxon>Dikarya</taxon>
        <taxon>Basidiomycota</taxon>
        <taxon>Agaricomycotina</taxon>
        <taxon>Agaricomycetes</taxon>
        <taxon>Polyporales</taxon>
        <taxon>Polyporaceae</taxon>
        <taxon>Trametes</taxon>
    </lineage>
</organism>
<feature type="domain" description="Transposase Tc1-like" evidence="1">
    <location>
        <begin position="77"/>
        <end position="135"/>
    </location>
</feature>
<evidence type="ECO:0000259" key="2">
    <source>
        <dbReference type="Pfam" id="PF13358"/>
    </source>
</evidence>
<dbReference type="Pfam" id="PF01498">
    <property type="entry name" value="HTH_Tnp_Tc3_2"/>
    <property type="match status" value="1"/>
</dbReference>
<dbReference type="PANTHER" id="PTHR23022:SF134">
    <property type="entry name" value="TRANSPOSABLE ELEMENT TC1 TRANSPOSASE"/>
    <property type="match status" value="1"/>
</dbReference>
<protein>
    <recommendedName>
        <fullName evidence="5">Transposase</fullName>
    </recommendedName>
</protein>
<dbReference type="GO" id="GO:0003677">
    <property type="term" value="F:DNA binding"/>
    <property type="evidence" value="ECO:0007669"/>
    <property type="project" value="InterPro"/>
</dbReference>
<dbReference type="Gene3D" id="3.30.420.10">
    <property type="entry name" value="Ribonuclease H-like superfamily/Ribonuclease H"/>
    <property type="match status" value="1"/>
</dbReference>
<dbReference type="InterPro" id="IPR038717">
    <property type="entry name" value="Tc1-like_DDE_dom"/>
</dbReference>
<dbReference type="Proteomes" id="UP001215151">
    <property type="component" value="Unassembled WGS sequence"/>
</dbReference>
<name>A0AAD7TKI5_9APHY</name>
<proteinExistence type="predicted"/>
<dbReference type="GO" id="GO:0006313">
    <property type="term" value="P:DNA transposition"/>
    <property type="evidence" value="ECO:0007669"/>
    <property type="project" value="InterPro"/>
</dbReference>
<evidence type="ECO:0000259" key="1">
    <source>
        <dbReference type="Pfam" id="PF01498"/>
    </source>
</evidence>
<dbReference type="InterPro" id="IPR052338">
    <property type="entry name" value="Transposase_5"/>
</dbReference>
<dbReference type="PANTHER" id="PTHR23022">
    <property type="entry name" value="TRANSPOSABLE ELEMENT-RELATED"/>
    <property type="match status" value="1"/>
</dbReference>
<dbReference type="SUPFAM" id="SSF46689">
    <property type="entry name" value="Homeodomain-like"/>
    <property type="match status" value="1"/>
</dbReference>
<dbReference type="AlphaFoldDB" id="A0AAD7TKI5"/>
<keyword evidence="4" id="KW-1185">Reference proteome</keyword>
<dbReference type="Pfam" id="PF13358">
    <property type="entry name" value="DDE_3"/>
    <property type="match status" value="1"/>
</dbReference>
<dbReference type="InterPro" id="IPR036397">
    <property type="entry name" value="RNaseH_sf"/>
</dbReference>
<evidence type="ECO:0000313" key="3">
    <source>
        <dbReference type="EMBL" id="KAJ8463974.1"/>
    </source>
</evidence>
<feature type="domain" description="Tc1-like transposase DDE" evidence="2">
    <location>
        <begin position="143"/>
        <end position="291"/>
    </location>
</feature>
<comment type="caution">
    <text evidence="3">The sequence shown here is derived from an EMBL/GenBank/DDBJ whole genome shotgun (WGS) entry which is preliminary data.</text>
</comment>
<evidence type="ECO:0008006" key="5">
    <source>
        <dbReference type="Google" id="ProtNLM"/>
    </source>
</evidence>
<gene>
    <name evidence="3" type="ORF">ONZ51_g9900</name>
</gene>
<dbReference type="EMBL" id="JAPEVG010000360">
    <property type="protein sequence ID" value="KAJ8463974.1"/>
    <property type="molecule type" value="Genomic_DNA"/>
</dbReference>
<dbReference type="GO" id="GO:0015074">
    <property type="term" value="P:DNA integration"/>
    <property type="evidence" value="ECO:0007669"/>
    <property type="project" value="InterPro"/>
</dbReference>
<sequence length="398" mass="45492">MQPLPQQTVNDIFSLLDQDLSLSQISTQTGVHTSTISKICSKLLFNLPKSKGGCPSKLSSTTINYAQRLICSGEADTAVDVHKQLKDVCTKPVSTQTVRRHLKKHGMKAVVKRKRPLLLKRHIRVRLDFALAHQDWTLEDWKRVIWSDETKINRLGSDGRKWVWKKTGEGLSSRLVEGTMKYGGGSLMLWGCFGWEGPGYAMKIEGKMDANLYVSILEDALQDSLEYWGQTPNDIVFQQDNDPKHTSKKAKTWFKDHGFEVMEWPAQFPDLNPIEHLWGILKRKLASHKEPPASIDELWKRVEAEWEKISAKECRDLIESMPRRVAAVLKAKGGVRRVLDCLNCMDLGHDLGQQQNYCHALAPKSGEFLRFQSSKSRDLHAVGKPRRTPFYWWLNHGH</sequence>
<accession>A0AAD7TKI5</accession>